<dbReference type="PANTHER" id="PTHR30203">
    <property type="entry name" value="OUTER MEMBRANE CATION EFFLUX PROTEIN"/>
    <property type="match status" value="1"/>
</dbReference>
<feature type="coiled-coil region" evidence="3">
    <location>
        <begin position="414"/>
        <end position="441"/>
    </location>
</feature>
<name>A0A2N5CQ68_9CAUL</name>
<reference evidence="5 8" key="2">
    <citation type="submission" date="2018-01" db="EMBL/GenBank/DDBJ databases">
        <title>Complete genome sequence of Caulobacter flavus RHGG3.</title>
        <authorList>
            <person name="Yang E."/>
        </authorList>
    </citation>
    <scope>NUCLEOTIDE SEQUENCE [LARGE SCALE GENOMIC DNA]</scope>
    <source>
        <strain evidence="5 8">RHGG3</strain>
    </source>
</reference>
<keyword evidence="3" id="KW-0175">Coiled coil</keyword>
<evidence type="ECO:0000256" key="3">
    <source>
        <dbReference type="SAM" id="Coils"/>
    </source>
</evidence>
<evidence type="ECO:0000313" key="8">
    <source>
        <dbReference type="Proteomes" id="UP000281192"/>
    </source>
</evidence>
<evidence type="ECO:0000256" key="4">
    <source>
        <dbReference type="SAM" id="MobiDB-lite"/>
    </source>
</evidence>
<dbReference type="KEGG" id="cfh:C1707_08140"/>
<keyword evidence="2" id="KW-0472">Membrane</keyword>
<dbReference type="InterPro" id="IPR003423">
    <property type="entry name" value="OMP_efflux"/>
</dbReference>
<dbReference type="EMBL" id="CP026100">
    <property type="protein sequence ID" value="AYV46228.1"/>
    <property type="molecule type" value="Genomic_DNA"/>
</dbReference>
<keyword evidence="8" id="KW-1185">Reference proteome</keyword>
<dbReference type="AlphaFoldDB" id="A0A2N5CQ68"/>
<dbReference type="InterPro" id="IPR010131">
    <property type="entry name" value="MdtP/NodT-like"/>
</dbReference>
<evidence type="ECO:0000313" key="7">
    <source>
        <dbReference type="Proteomes" id="UP000234483"/>
    </source>
</evidence>
<dbReference type="Proteomes" id="UP000234483">
    <property type="component" value="Unassembled WGS sequence"/>
</dbReference>
<dbReference type="Pfam" id="PF02321">
    <property type="entry name" value="OEP"/>
    <property type="match status" value="2"/>
</dbReference>
<dbReference type="EMBL" id="PJRQ01000039">
    <property type="protein sequence ID" value="PLR09948.1"/>
    <property type="molecule type" value="Genomic_DNA"/>
</dbReference>
<dbReference type="Gene3D" id="2.20.200.10">
    <property type="entry name" value="Outer membrane efflux proteins (OEP)"/>
    <property type="match status" value="1"/>
</dbReference>
<dbReference type="Gene3D" id="1.20.1600.10">
    <property type="entry name" value="Outer membrane efflux proteins (OEP)"/>
    <property type="match status" value="1"/>
</dbReference>
<organism evidence="6 7">
    <name type="scientific">Caulobacter flavus</name>
    <dbReference type="NCBI Taxonomy" id="1679497"/>
    <lineage>
        <taxon>Bacteria</taxon>
        <taxon>Pseudomonadati</taxon>
        <taxon>Pseudomonadota</taxon>
        <taxon>Alphaproteobacteria</taxon>
        <taxon>Caulobacterales</taxon>
        <taxon>Caulobacteraceae</taxon>
        <taxon>Caulobacter</taxon>
    </lineage>
</organism>
<evidence type="ECO:0000313" key="6">
    <source>
        <dbReference type="EMBL" id="PLR09948.1"/>
    </source>
</evidence>
<keyword evidence="2" id="KW-1134">Transmembrane beta strand</keyword>
<proteinExistence type="inferred from homology"/>
<sequence>MRFPLPPATPRGLRPTTATTGSPFPLRASRWSVSVLAIAAAGITLSACVHAPRPTPDTRLPAAYAAPAGAALPAEALDHWWTGFDDQQLTRLIETALAKAPDARSAQTVLDEARANRRGQIRQLYIPSTPLKSSASRKHTKILDASGGTSLTQGGDTDTASTSFDVSWELDLWGRRRAARQVVDNDWAAARFAYEGSRTALAASVAESYVQAKSLAVQLDDARQAARVNAALADLSAGRAKAGLAATSEADRAEADQAQSLAQVENLQAQLAVARRTLLILVGRGADPLDSLPIEPTLGAAPAIPSGVPGELLGRRPDVREALARFSSATGQLGVDELDLLPTFTLTPGLGWSKTVSPGYRFLGQTGNTSITTGTWTLGGGVSLPVLNYPALLAQIDAQSARTRKAAVAYEKAVQTAFGEAENAMAQLAAAQRRIDLLDAGEARAARAYAASRTGYSQGLSDLTATLQAEQTWRGARTALTSARSDALLQTIKTYKALGGGWSAGLDAPRPSAK</sequence>
<comment type="subcellular location">
    <subcellularLocation>
        <location evidence="2">Cell membrane</location>
        <topology evidence="2">Lipid-anchor</topology>
    </subcellularLocation>
</comment>
<dbReference type="SUPFAM" id="SSF56954">
    <property type="entry name" value="Outer membrane efflux proteins (OEP)"/>
    <property type="match status" value="1"/>
</dbReference>
<comment type="similarity">
    <text evidence="1 2">Belongs to the outer membrane factor (OMF) (TC 1.B.17) family.</text>
</comment>
<evidence type="ECO:0000313" key="5">
    <source>
        <dbReference type="EMBL" id="AYV46228.1"/>
    </source>
</evidence>
<feature type="region of interest" description="Disordered" evidence="4">
    <location>
        <begin position="1"/>
        <end position="21"/>
    </location>
</feature>
<keyword evidence="2" id="KW-0564">Palmitate</keyword>
<dbReference type="NCBIfam" id="TIGR01845">
    <property type="entry name" value="outer_NodT"/>
    <property type="match status" value="1"/>
</dbReference>
<evidence type="ECO:0000256" key="2">
    <source>
        <dbReference type="RuleBase" id="RU362097"/>
    </source>
</evidence>
<keyword evidence="2" id="KW-0449">Lipoprotein</keyword>
<dbReference type="GO" id="GO:0005886">
    <property type="term" value="C:plasma membrane"/>
    <property type="evidence" value="ECO:0007669"/>
    <property type="project" value="UniProtKB-SubCell"/>
</dbReference>
<keyword evidence="2" id="KW-0812">Transmembrane</keyword>
<evidence type="ECO:0000256" key="1">
    <source>
        <dbReference type="ARBA" id="ARBA00007613"/>
    </source>
</evidence>
<reference evidence="6 7" key="1">
    <citation type="submission" date="2017-12" db="EMBL/GenBank/DDBJ databases">
        <title>The genome sequence of Caulobacter flavus CGMCC1 15093.</title>
        <authorList>
            <person name="Gao J."/>
            <person name="Mao X."/>
            <person name="Sun J."/>
        </authorList>
    </citation>
    <scope>NUCLEOTIDE SEQUENCE [LARGE SCALE GENOMIC DNA]</scope>
    <source>
        <strain evidence="6 7">CGMCC1 15093</strain>
    </source>
</reference>
<dbReference type="Proteomes" id="UP000281192">
    <property type="component" value="Chromosome"/>
</dbReference>
<accession>A0A2N5CQ68</accession>
<gene>
    <name evidence="5" type="ORF">C1707_08140</name>
    <name evidence="6" type="ORF">CFHF_17805</name>
</gene>
<dbReference type="OrthoDB" id="9770517at2"/>
<dbReference type="GO" id="GO:0015562">
    <property type="term" value="F:efflux transmembrane transporter activity"/>
    <property type="evidence" value="ECO:0007669"/>
    <property type="project" value="InterPro"/>
</dbReference>
<protein>
    <submittedName>
        <fullName evidence="6">Transporter</fullName>
    </submittedName>
</protein>
<dbReference type="PANTHER" id="PTHR30203:SF30">
    <property type="entry name" value="OUTER MEMBRANE PROTEIN-RELATED"/>
    <property type="match status" value="1"/>
</dbReference>